<feature type="region of interest" description="Disordered" evidence="1">
    <location>
        <begin position="825"/>
        <end position="888"/>
    </location>
</feature>
<feature type="compositionally biased region" description="Low complexity" evidence="1">
    <location>
        <begin position="282"/>
        <end position="291"/>
    </location>
</feature>
<dbReference type="EMBL" id="WHWC01000005">
    <property type="protein sequence ID" value="KAG8383275.1"/>
    <property type="molecule type" value="Genomic_DNA"/>
</dbReference>
<accession>A0AAV6XVL1</accession>
<feature type="region of interest" description="Disordered" evidence="1">
    <location>
        <begin position="1"/>
        <end position="21"/>
    </location>
</feature>
<comment type="caution">
    <text evidence="2">The sequence shown here is derived from an EMBL/GenBank/DDBJ whole genome shotgun (WGS) entry which is preliminary data.</text>
</comment>
<gene>
    <name evidence="2" type="ORF">BUALT_Bualt05G0167600</name>
</gene>
<feature type="compositionally biased region" description="Polar residues" evidence="1">
    <location>
        <begin position="393"/>
        <end position="407"/>
    </location>
</feature>
<evidence type="ECO:0000313" key="3">
    <source>
        <dbReference type="Proteomes" id="UP000826271"/>
    </source>
</evidence>
<feature type="compositionally biased region" description="Basic and acidic residues" evidence="1">
    <location>
        <begin position="845"/>
        <end position="857"/>
    </location>
</feature>
<dbReference type="PANTHER" id="PTHR31949:SF3">
    <property type="entry name" value="RUN_FYVE DOMAIN PROTEIN"/>
    <property type="match status" value="1"/>
</dbReference>
<feature type="region of interest" description="Disordered" evidence="1">
    <location>
        <begin position="382"/>
        <end position="426"/>
    </location>
</feature>
<organism evidence="2 3">
    <name type="scientific">Buddleja alternifolia</name>
    <dbReference type="NCBI Taxonomy" id="168488"/>
    <lineage>
        <taxon>Eukaryota</taxon>
        <taxon>Viridiplantae</taxon>
        <taxon>Streptophyta</taxon>
        <taxon>Embryophyta</taxon>
        <taxon>Tracheophyta</taxon>
        <taxon>Spermatophyta</taxon>
        <taxon>Magnoliopsida</taxon>
        <taxon>eudicotyledons</taxon>
        <taxon>Gunneridae</taxon>
        <taxon>Pentapetalae</taxon>
        <taxon>asterids</taxon>
        <taxon>lamiids</taxon>
        <taxon>Lamiales</taxon>
        <taxon>Scrophulariaceae</taxon>
        <taxon>Buddlejeae</taxon>
        <taxon>Buddleja</taxon>
    </lineage>
</organism>
<protein>
    <submittedName>
        <fullName evidence="2">Uncharacterized protein</fullName>
    </submittedName>
</protein>
<dbReference type="AlphaFoldDB" id="A0AAV6XVL1"/>
<feature type="region of interest" description="Disordered" evidence="1">
    <location>
        <begin position="94"/>
        <end position="346"/>
    </location>
</feature>
<feature type="compositionally biased region" description="Polar residues" evidence="1">
    <location>
        <begin position="151"/>
        <end position="160"/>
    </location>
</feature>
<dbReference type="PANTHER" id="PTHR31949">
    <property type="entry name" value="GASTRIC MUCIN-LIKE PROTEIN"/>
    <property type="match status" value="1"/>
</dbReference>
<evidence type="ECO:0000256" key="1">
    <source>
        <dbReference type="SAM" id="MobiDB-lite"/>
    </source>
</evidence>
<feature type="compositionally biased region" description="Low complexity" evidence="1">
    <location>
        <begin position="189"/>
        <end position="208"/>
    </location>
</feature>
<feature type="compositionally biased region" description="Basic and acidic residues" evidence="1">
    <location>
        <begin position="11"/>
        <end position="20"/>
    </location>
</feature>
<reference evidence="2" key="1">
    <citation type="submission" date="2019-10" db="EMBL/GenBank/DDBJ databases">
        <authorList>
            <person name="Zhang R."/>
            <person name="Pan Y."/>
            <person name="Wang J."/>
            <person name="Ma R."/>
            <person name="Yu S."/>
        </authorList>
    </citation>
    <scope>NUCLEOTIDE SEQUENCE</scope>
    <source>
        <strain evidence="2">LA-IB0</strain>
        <tissue evidence="2">Leaf</tissue>
    </source>
</reference>
<dbReference type="GO" id="GO:0055028">
    <property type="term" value="C:cortical microtubule"/>
    <property type="evidence" value="ECO:0007669"/>
    <property type="project" value="TreeGrafter"/>
</dbReference>
<keyword evidence="3" id="KW-1185">Reference proteome</keyword>
<dbReference type="GO" id="GO:0043622">
    <property type="term" value="P:cortical microtubule organization"/>
    <property type="evidence" value="ECO:0007669"/>
    <property type="project" value="TreeGrafter"/>
</dbReference>
<dbReference type="Proteomes" id="UP000826271">
    <property type="component" value="Unassembled WGS sequence"/>
</dbReference>
<evidence type="ECO:0000313" key="2">
    <source>
        <dbReference type="EMBL" id="KAG8383275.1"/>
    </source>
</evidence>
<feature type="compositionally biased region" description="Polar residues" evidence="1">
    <location>
        <begin position="329"/>
        <end position="346"/>
    </location>
</feature>
<proteinExistence type="predicted"/>
<sequence>MPPSPSMRISCRREMRAENHKRGRSLESGIFFQKKEDDLALFNEVQNKERESFLLQSNDDIDDILSTKLRNFSEYKHDLLNAEDDKNDYDWLITPPEAPLFPSLDDDAPPVNLARMGRPRSKPVSFSRSPSMEKGYRNGRSSASPHRLSPSPRSGNSTLELRSRPVSATPPKMRHPSPSRGLSPPPSKSSPAPRSSTPPSRRMSTGSRVRGTSPLPNLKGWPSNVPGFSLEAPPNLRTSLADRPASYVRGSSPASRNGRRSMSPAASRSIGLSHTHDRDPSSSHSKGSVASSRDDDVDSLQSVRFSIPERSAPRSISAYPGSRGISASKKPTNIWSSSAPKRSSDTMLQQTVGNFCFSAVEMDRKGPHNMFRPLLSSVPSSVVGKARTDHRSSITTSCNDRGTSGAHNTEENKQNQEDVTSDSVKGHYPDLDDELYVMDQADAIYEDFESKSLEDSLSGWHSEIDDPSLDRKHEYSDADATPDMVICSKCSLGLSSTELVKGGLQSCQECKSLEVNSTIKNLEKVIVGEHTKVESENGLLEVSDESALIQESLQVTYSGETRTDHFDKIANLSQNSYSDLSMAHVVKCRSLTASNNSYDEFSVTRDSLNSMRSSIEHSSTSLLSSLDLDFSRQTEIPLGLVPRCREDSFEVTASDRDKDEESICNDIESNIIFETASEISSHLTNVHSGDISTLHENDEKFTDNSKIFIQEEIDNADVVSADSLSDDDSNKFNSCMNEVRRNDITTATVEDSDISDPRHGVVEESRILLEDTGGTMARILTLDEATDAILFCSSIVHNLAYEVANVAIDNDTSHEEFSQPKLTFVGKSKSNGRDIHSRTTGKSSSKTEEAREMKMEIDTGSGSINDESDEKSSPRIVEAPNKGDSSNPLKLEAKCNCIIM</sequence>
<name>A0AAV6XVL1_9LAMI</name>